<organism evidence="2 3">
    <name type="scientific">Septoria linicola</name>
    <dbReference type="NCBI Taxonomy" id="215465"/>
    <lineage>
        <taxon>Eukaryota</taxon>
        <taxon>Fungi</taxon>
        <taxon>Dikarya</taxon>
        <taxon>Ascomycota</taxon>
        <taxon>Pezizomycotina</taxon>
        <taxon>Dothideomycetes</taxon>
        <taxon>Dothideomycetidae</taxon>
        <taxon>Mycosphaerellales</taxon>
        <taxon>Mycosphaerellaceae</taxon>
        <taxon>Septoria</taxon>
    </lineage>
</organism>
<feature type="region of interest" description="Disordered" evidence="1">
    <location>
        <begin position="1"/>
        <end position="56"/>
    </location>
</feature>
<proteinExistence type="predicted"/>
<evidence type="ECO:0000313" key="2">
    <source>
        <dbReference type="EMBL" id="USW49109.1"/>
    </source>
</evidence>
<keyword evidence="3" id="KW-1185">Reference proteome</keyword>
<reference evidence="2" key="1">
    <citation type="submission" date="2022-06" db="EMBL/GenBank/DDBJ databases">
        <title>Complete genome sequences of two strains of the flax pathogen Septoria linicola.</title>
        <authorList>
            <person name="Lapalu N."/>
            <person name="Simon A."/>
            <person name="Demenou B."/>
            <person name="Paumier D."/>
            <person name="Guillot M.-P."/>
            <person name="Gout L."/>
            <person name="Valade R."/>
        </authorList>
    </citation>
    <scope>NUCLEOTIDE SEQUENCE</scope>
    <source>
        <strain evidence="2">SE15195</strain>
    </source>
</reference>
<protein>
    <submittedName>
        <fullName evidence="2">Uncharacterized protein</fullName>
    </submittedName>
</protein>
<evidence type="ECO:0000313" key="3">
    <source>
        <dbReference type="Proteomes" id="UP001056384"/>
    </source>
</evidence>
<dbReference type="Proteomes" id="UP001056384">
    <property type="component" value="Chromosome 2"/>
</dbReference>
<evidence type="ECO:0000256" key="1">
    <source>
        <dbReference type="SAM" id="MobiDB-lite"/>
    </source>
</evidence>
<feature type="compositionally biased region" description="Low complexity" evidence="1">
    <location>
        <begin position="1"/>
        <end position="12"/>
    </location>
</feature>
<accession>A0A9Q9EGN7</accession>
<dbReference type="EMBL" id="CP099419">
    <property type="protein sequence ID" value="USW49109.1"/>
    <property type="molecule type" value="Genomic_DNA"/>
</dbReference>
<sequence length="76" mass="8384">MATATKATKLTLQPPKASTQQKSIHAGEMIFEMPKKSKKKAQQEKPIAFDSSSTPSVFLDHSILQRRQRAAAKKSS</sequence>
<dbReference type="AlphaFoldDB" id="A0A9Q9EGN7"/>
<gene>
    <name evidence="2" type="ORF">Slin15195_G024280</name>
</gene>
<name>A0A9Q9EGN7_9PEZI</name>